<comment type="subcellular location">
    <subcellularLocation>
        <location evidence="1">Cell membrane</location>
        <topology evidence="1">Multi-pass membrane protein</topology>
    </subcellularLocation>
    <subcellularLocation>
        <location evidence="6">Membrane</location>
        <topology evidence="6">Multi-pass membrane protein</topology>
    </subcellularLocation>
</comment>
<dbReference type="RefSeq" id="WP_150023596.1">
    <property type="nucleotide sequence ID" value="NZ_VWOJ01000003.1"/>
</dbReference>
<dbReference type="GO" id="GO:0017038">
    <property type="term" value="P:protein import"/>
    <property type="evidence" value="ECO:0007669"/>
    <property type="project" value="TreeGrafter"/>
</dbReference>
<feature type="transmembrane region" description="Helical" evidence="7">
    <location>
        <begin position="26"/>
        <end position="47"/>
    </location>
</feature>
<feature type="transmembrane region" description="Helical" evidence="7">
    <location>
        <begin position="123"/>
        <end position="146"/>
    </location>
</feature>
<dbReference type="AlphaFoldDB" id="A0A5M6ZC81"/>
<keyword evidence="3 7" id="KW-0812">Transmembrane</keyword>
<dbReference type="InterPro" id="IPR050790">
    <property type="entry name" value="ExbB/TolQ_transport"/>
</dbReference>
<comment type="caution">
    <text evidence="9">The sequence shown here is derived from an EMBL/GenBank/DDBJ whole genome shotgun (WGS) entry which is preliminary data.</text>
</comment>
<sequence length="217" mass="23214">MESVAVELASPQGELTILYLFMRADIVVKAVMAILVFMSIWSWAIAIEKALEYRKAHARAVRFENDFWSGAALDDLTKRYARDPREPFGRVLAAALRDWDGFSVAKSGGAEAGRELSKMEKGLGVLASIGSSAPFIGLFGTVWGIMNAFRAIATAENTSLAVVAPGIAEALFATALGLFAAIPAVIFFNALSSNLGKYAAKLEGFVDDLTALASRES</sequence>
<protein>
    <submittedName>
        <fullName evidence="9">Tol-Pal system subunit TolQ</fullName>
    </submittedName>
</protein>
<reference evidence="9 10" key="1">
    <citation type="submission" date="2019-09" db="EMBL/GenBank/DDBJ databases">
        <authorList>
            <person name="Kevbrin V."/>
            <person name="Grouzdev D.S."/>
        </authorList>
    </citation>
    <scope>NUCLEOTIDE SEQUENCE [LARGE SCALE GENOMIC DNA]</scope>
    <source>
        <strain evidence="9 10">G-192</strain>
    </source>
</reference>
<keyword evidence="4 7" id="KW-1133">Transmembrane helix</keyword>
<keyword evidence="6" id="KW-0653">Protein transport</keyword>
<evidence type="ECO:0000256" key="4">
    <source>
        <dbReference type="ARBA" id="ARBA00022989"/>
    </source>
</evidence>
<evidence type="ECO:0000256" key="5">
    <source>
        <dbReference type="ARBA" id="ARBA00023136"/>
    </source>
</evidence>
<dbReference type="InterPro" id="IPR002898">
    <property type="entry name" value="MotA_ExbB_proton_chnl"/>
</dbReference>
<evidence type="ECO:0000259" key="8">
    <source>
        <dbReference type="Pfam" id="PF01618"/>
    </source>
</evidence>
<evidence type="ECO:0000313" key="9">
    <source>
        <dbReference type="EMBL" id="KAA5802346.1"/>
    </source>
</evidence>
<keyword evidence="10" id="KW-1185">Reference proteome</keyword>
<evidence type="ECO:0000256" key="7">
    <source>
        <dbReference type="SAM" id="Phobius"/>
    </source>
</evidence>
<name>A0A5M6ZC81_9PROT</name>
<keyword evidence="6" id="KW-0813">Transport</keyword>
<feature type="transmembrane region" description="Helical" evidence="7">
    <location>
        <begin position="166"/>
        <end position="191"/>
    </location>
</feature>
<evidence type="ECO:0000256" key="6">
    <source>
        <dbReference type="RuleBase" id="RU004057"/>
    </source>
</evidence>
<dbReference type="GO" id="GO:0005886">
    <property type="term" value="C:plasma membrane"/>
    <property type="evidence" value="ECO:0007669"/>
    <property type="project" value="UniProtKB-SubCell"/>
</dbReference>
<comment type="similarity">
    <text evidence="6">Belongs to the exbB/tolQ family.</text>
</comment>
<dbReference type="Proteomes" id="UP000325122">
    <property type="component" value="Unassembled WGS sequence"/>
</dbReference>
<dbReference type="Pfam" id="PF01618">
    <property type="entry name" value="MotA_ExbB"/>
    <property type="match status" value="1"/>
</dbReference>
<proteinExistence type="inferred from homology"/>
<evidence type="ECO:0000256" key="3">
    <source>
        <dbReference type="ARBA" id="ARBA00022692"/>
    </source>
</evidence>
<gene>
    <name evidence="9" type="ORF">F1654_11005</name>
</gene>
<dbReference type="PANTHER" id="PTHR30625:SF3">
    <property type="entry name" value="TOL-PAL SYSTEM PROTEIN TOLQ"/>
    <property type="match status" value="1"/>
</dbReference>
<organism evidence="9 10">
    <name type="scientific">Alkalicaulis satelles</name>
    <dbReference type="NCBI Taxonomy" id="2609175"/>
    <lineage>
        <taxon>Bacteria</taxon>
        <taxon>Pseudomonadati</taxon>
        <taxon>Pseudomonadota</taxon>
        <taxon>Alphaproteobacteria</taxon>
        <taxon>Maricaulales</taxon>
        <taxon>Maricaulaceae</taxon>
        <taxon>Alkalicaulis</taxon>
    </lineage>
</organism>
<keyword evidence="5 7" id="KW-0472">Membrane</keyword>
<feature type="domain" description="MotA/TolQ/ExbB proton channel" evidence="8">
    <location>
        <begin position="89"/>
        <end position="202"/>
    </location>
</feature>
<evidence type="ECO:0000256" key="1">
    <source>
        <dbReference type="ARBA" id="ARBA00004651"/>
    </source>
</evidence>
<accession>A0A5M6ZC81</accession>
<evidence type="ECO:0000256" key="2">
    <source>
        <dbReference type="ARBA" id="ARBA00022475"/>
    </source>
</evidence>
<keyword evidence="2" id="KW-1003">Cell membrane</keyword>
<dbReference type="EMBL" id="VWOJ01000003">
    <property type="protein sequence ID" value="KAA5802346.1"/>
    <property type="molecule type" value="Genomic_DNA"/>
</dbReference>
<evidence type="ECO:0000313" key="10">
    <source>
        <dbReference type="Proteomes" id="UP000325122"/>
    </source>
</evidence>
<dbReference type="PANTHER" id="PTHR30625">
    <property type="entry name" value="PROTEIN TOLQ"/>
    <property type="match status" value="1"/>
</dbReference>